<evidence type="ECO:0008006" key="3">
    <source>
        <dbReference type="Google" id="ProtNLM"/>
    </source>
</evidence>
<reference evidence="1 2" key="1">
    <citation type="submission" date="2018-08" db="EMBL/GenBank/DDBJ databases">
        <title>Verrucosispora craniellae sp. nov., isolated from a marine sponge in the South China Sea.</title>
        <authorList>
            <person name="Li L."/>
            <person name="Lin H.W."/>
        </authorList>
    </citation>
    <scope>NUCLEOTIDE SEQUENCE [LARGE SCALE GENOMIC DNA]</scope>
    <source>
        <strain evidence="1 2">LHW63014</strain>
    </source>
</reference>
<accession>A0A372G2Z6</accession>
<comment type="caution">
    <text evidence="1">The sequence shown here is derived from an EMBL/GenBank/DDBJ whole genome shotgun (WGS) entry which is preliminary data.</text>
</comment>
<protein>
    <recommendedName>
        <fullName evidence="3">SipW-cognate class signal peptide</fullName>
    </recommendedName>
</protein>
<organism evidence="1 2">
    <name type="scientific">Micromonospora craniellae</name>
    <dbReference type="NCBI Taxonomy" id="2294034"/>
    <lineage>
        <taxon>Bacteria</taxon>
        <taxon>Bacillati</taxon>
        <taxon>Actinomycetota</taxon>
        <taxon>Actinomycetes</taxon>
        <taxon>Micromonosporales</taxon>
        <taxon>Micromonosporaceae</taxon>
        <taxon>Micromonospora</taxon>
    </lineage>
</organism>
<gene>
    <name evidence="1" type="ORF">D0Q02_05140</name>
</gene>
<dbReference type="EMBL" id="QVFU01000003">
    <property type="protein sequence ID" value="RFS47392.1"/>
    <property type="molecule type" value="Genomic_DNA"/>
</dbReference>
<dbReference type="AlphaFoldDB" id="A0A372G2Z6"/>
<dbReference type="Proteomes" id="UP000262621">
    <property type="component" value="Unassembled WGS sequence"/>
</dbReference>
<evidence type="ECO:0000313" key="1">
    <source>
        <dbReference type="EMBL" id="RFS47392.1"/>
    </source>
</evidence>
<keyword evidence="2" id="KW-1185">Reference proteome</keyword>
<proteinExistence type="predicted"/>
<sequence length="212" mass="21379">MAVVNRRTQAGTPRLRRTRAVLAGALVIGLGTTSTLAAWTDGEYGTGSFAASVFGTESQTASSSWASHTPAANAATLAFNATAMSPSVSFYAYLDIRTTATTNVGGTVALTGSSNNAGALLPALEYRAVRTATTSTTCAAAAFTGTPTWIVGPSYLGVTSVPGSPVSSAITAPAGATPQLRFCFEARVQSGAGNAYQGTTGAVTWEFTATST</sequence>
<evidence type="ECO:0000313" key="2">
    <source>
        <dbReference type="Proteomes" id="UP000262621"/>
    </source>
</evidence>
<name>A0A372G2Z6_9ACTN</name>